<sequence>MKRFITPFLMLLSFSVFADFKPYDISRYEPAVPGDKPVVFKADDQPVTAVQNDEFAVVNYGKTDLCPAGGFYLVNIKRRTYQFVDPGSCSAMVKVTLETVPYTNKNINIQRLTFYAGDEITARYPLYGY</sequence>
<evidence type="ECO:0000313" key="2">
    <source>
        <dbReference type="EMBL" id="EDH8302977.1"/>
    </source>
</evidence>
<keyword evidence="1" id="KW-0732">Signal</keyword>
<evidence type="ECO:0008006" key="3">
    <source>
        <dbReference type="Google" id="ProtNLM"/>
    </source>
</evidence>
<feature type="signal peptide" evidence="1">
    <location>
        <begin position="1"/>
        <end position="18"/>
    </location>
</feature>
<dbReference type="EMBL" id="AAMIYH010000015">
    <property type="protein sequence ID" value="EDH8302977.1"/>
    <property type="molecule type" value="Genomic_DNA"/>
</dbReference>
<comment type="caution">
    <text evidence="2">The sequence shown here is derived from an EMBL/GenBank/DDBJ whole genome shotgun (WGS) entry which is preliminary data.</text>
</comment>
<evidence type="ECO:0000256" key="1">
    <source>
        <dbReference type="SAM" id="SignalP"/>
    </source>
</evidence>
<gene>
    <name evidence="2" type="ORF">CB695_16015</name>
</gene>
<accession>A0A635R8R8</accession>
<organism evidence="2">
    <name type="scientific">Salmonella enterica subsp. enterica serovar Chester</name>
    <dbReference type="NCBI Taxonomy" id="149386"/>
    <lineage>
        <taxon>Bacteria</taxon>
        <taxon>Pseudomonadati</taxon>
        <taxon>Pseudomonadota</taxon>
        <taxon>Gammaproteobacteria</taxon>
        <taxon>Enterobacterales</taxon>
        <taxon>Enterobacteriaceae</taxon>
        <taxon>Salmonella</taxon>
    </lineage>
</organism>
<protein>
    <recommendedName>
        <fullName evidence="3">Periplasmic protein</fullName>
    </recommendedName>
</protein>
<reference evidence="2" key="1">
    <citation type="submission" date="2018-07" db="EMBL/GenBank/DDBJ databases">
        <authorList>
            <person name="Ashton P.M."/>
            <person name="Dallman T."/>
            <person name="Nair S."/>
            <person name="De Pinna E."/>
            <person name="Peters T."/>
            <person name="Grant K."/>
        </authorList>
    </citation>
    <scope>NUCLEOTIDE SEQUENCE</scope>
    <source>
        <strain evidence="2">368335</strain>
    </source>
</reference>
<name>A0A635R8R8_SALET</name>
<dbReference type="AlphaFoldDB" id="A0A635R8R8"/>
<feature type="chain" id="PRO_5026088480" description="Periplasmic protein" evidence="1">
    <location>
        <begin position="19"/>
        <end position="129"/>
    </location>
</feature>
<proteinExistence type="predicted"/>